<dbReference type="EMBL" id="MNCJ02000323">
    <property type="protein sequence ID" value="KAF5796634.1"/>
    <property type="molecule type" value="Genomic_DNA"/>
</dbReference>
<sequence length="71" mass="7830">MSIPSISAFISKYSNPITLQLLSHETLCSDSIICLVLKSLCEEVLAETHSVDRGLKKIKHNVDVYVNDDGP</sequence>
<proteinExistence type="predicted"/>
<reference evidence="1 3" key="1">
    <citation type="journal article" date="2017" name="Nature">
        <title>The sunflower genome provides insights into oil metabolism, flowering and Asterid evolution.</title>
        <authorList>
            <person name="Badouin H."/>
            <person name="Gouzy J."/>
            <person name="Grassa C.J."/>
            <person name="Murat F."/>
            <person name="Staton S.E."/>
            <person name="Cottret L."/>
            <person name="Lelandais-Briere C."/>
            <person name="Owens G.L."/>
            <person name="Carrere S."/>
            <person name="Mayjonade B."/>
            <person name="Legrand L."/>
            <person name="Gill N."/>
            <person name="Kane N.C."/>
            <person name="Bowers J.E."/>
            <person name="Hubner S."/>
            <person name="Bellec A."/>
            <person name="Berard A."/>
            <person name="Berges H."/>
            <person name="Blanchet N."/>
            <person name="Boniface M.C."/>
            <person name="Brunel D."/>
            <person name="Catrice O."/>
            <person name="Chaidir N."/>
            <person name="Claudel C."/>
            <person name="Donnadieu C."/>
            <person name="Faraut T."/>
            <person name="Fievet G."/>
            <person name="Helmstetter N."/>
            <person name="King M."/>
            <person name="Knapp S.J."/>
            <person name="Lai Z."/>
            <person name="Le Paslier M.C."/>
            <person name="Lippi Y."/>
            <person name="Lorenzon L."/>
            <person name="Mandel J.R."/>
            <person name="Marage G."/>
            <person name="Marchand G."/>
            <person name="Marquand E."/>
            <person name="Bret-Mestries E."/>
            <person name="Morien E."/>
            <person name="Nambeesan S."/>
            <person name="Nguyen T."/>
            <person name="Pegot-Espagnet P."/>
            <person name="Pouilly N."/>
            <person name="Raftis F."/>
            <person name="Sallet E."/>
            <person name="Schiex T."/>
            <person name="Thomas J."/>
            <person name="Vandecasteele C."/>
            <person name="Vares D."/>
            <person name="Vear F."/>
            <person name="Vautrin S."/>
            <person name="Crespi M."/>
            <person name="Mangin B."/>
            <person name="Burke J.M."/>
            <person name="Salse J."/>
            <person name="Munos S."/>
            <person name="Vincourt P."/>
            <person name="Rieseberg L.H."/>
            <person name="Langlade N.B."/>
        </authorList>
    </citation>
    <scope>NUCLEOTIDE SEQUENCE [LARGE SCALE GENOMIC DNA]</scope>
    <source>
        <strain evidence="3">cv. SF193</strain>
        <tissue evidence="1">Leaves</tissue>
    </source>
</reference>
<gene>
    <name evidence="2" type="ORF">HannXRQ_Chr08g0236871</name>
    <name evidence="1" type="ORF">HanXRQr2_Chr08g0354021</name>
</gene>
<keyword evidence="3" id="KW-1185">Reference proteome</keyword>
<evidence type="ECO:0000313" key="1">
    <source>
        <dbReference type="EMBL" id="KAF5796634.1"/>
    </source>
</evidence>
<dbReference type="InParanoid" id="A0A251U8J4"/>
<evidence type="ECO:0000313" key="3">
    <source>
        <dbReference type="Proteomes" id="UP000215914"/>
    </source>
</evidence>
<dbReference type="AlphaFoldDB" id="A0A251U8J4"/>
<evidence type="ECO:0000313" key="2">
    <source>
        <dbReference type="EMBL" id="OTG19687.1"/>
    </source>
</evidence>
<reference evidence="2" key="2">
    <citation type="submission" date="2017-02" db="EMBL/GenBank/DDBJ databases">
        <title>Sunflower complete genome.</title>
        <authorList>
            <person name="Langlade N."/>
            <person name="Munos S."/>
        </authorList>
    </citation>
    <scope>NUCLEOTIDE SEQUENCE [LARGE SCALE GENOMIC DNA]</scope>
    <source>
        <tissue evidence="2">Leaves</tissue>
    </source>
</reference>
<reference evidence="1" key="3">
    <citation type="submission" date="2020-06" db="EMBL/GenBank/DDBJ databases">
        <title>Helianthus annuus Genome sequencing and assembly Release 2.</title>
        <authorList>
            <person name="Gouzy J."/>
            <person name="Langlade N."/>
            <person name="Munos S."/>
        </authorList>
    </citation>
    <scope>NUCLEOTIDE SEQUENCE</scope>
    <source>
        <tissue evidence="1">Leaves</tissue>
    </source>
</reference>
<dbReference type="Proteomes" id="UP000215914">
    <property type="component" value="Chromosome 8"/>
</dbReference>
<accession>A0A251U8J4</accession>
<organism evidence="2 3">
    <name type="scientific">Helianthus annuus</name>
    <name type="common">Common sunflower</name>
    <dbReference type="NCBI Taxonomy" id="4232"/>
    <lineage>
        <taxon>Eukaryota</taxon>
        <taxon>Viridiplantae</taxon>
        <taxon>Streptophyta</taxon>
        <taxon>Embryophyta</taxon>
        <taxon>Tracheophyta</taxon>
        <taxon>Spermatophyta</taxon>
        <taxon>Magnoliopsida</taxon>
        <taxon>eudicotyledons</taxon>
        <taxon>Gunneridae</taxon>
        <taxon>Pentapetalae</taxon>
        <taxon>asterids</taxon>
        <taxon>campanulids</taxon>
        <taxon>Asterales</taxon>
        <taxon>Asteraceae</taxon>
        <taxon>Asteroideae</taxon>
        <taxon>Heliantheae alliance</taxon>
        <taxon>Heliantheae</taxon>
        <taxon>Helianthus</taxon>
    </lineage>
</organism>
<dbReference type="EMBL" id="CM007897">
    <property type="protein sequence ID" value="OTG19687.1"/>
    <property type="molecule type" value="Genomic_DNA"/>
</dbReference>
<protein>
    <submittedName>
        <fullName evidence="2">Uncharacterized protein</fullName>
    </submittedName>
</protein>
<name>A0A251U8J4_HELAN</name>
<dbReference type="Gramene" id="mRNA:HanXRQr2_Chr08g0354021">
    <property type="protein sequence ID" value="mRNA:HanXRQr2_Chr08g0354021"/>
    <property type="gene ID" value="HanXRQr2_Chr08g0354021"/>
</dbReference>